<dbReference type="InterPro" id="IPR005467">
    <property type="entry name" value="His_kinase_dom"/>
</dbReference>
<keyword evidence="12" id="KW-0902">Two-component regulatory system</keyword>
<dbReference type="GO" id="GO:0005524">
    <property type="term" value="F:ATP binding"/>
    <property type="evidence" value="ECO:0007669"/>
    <property type="project" value="UniProtKB-KW"/>
</dbReference>
<dbReference type="InterPro" id="IPR036890">
    <property type="entry name" value="HATPase_C_sf"/>
</dbReference>
<evidence type="ECO:0000256" key="14">
    <source>
        <dbReference type="SAM" id="Phobius"/>
    </source>
</evidence>
<protein>
    <recommendedName>
        <fullName evidence="3">histidine kinase</fullName>
        <ecNumber evidence="3">2.7.13.3</ecNumber>
    </recommendedName>
</protein>
<dbReference type="Gene3D" id="3.30.565.10">
    <property type="entry name" value="Histidine kinase-like ATPase, C-terminal domain"/>
    <property type="match status" value="1"/>
</dbReference>
<dbReference type="EMBL" id="SKFG01000024">
    <property type="protein sequence ID" value="TCZ74714.1"/>
    <property type="molecule type" value="Genomic_DNA"/>
</dbReference>
<keyword evidence="11 14" id="KW-1133">Transmembrane helix</keyword>
<dbReference type="PANTHER" id="PTHR43547">
    <property type="entry name" value="TWO-COMPONENT HISTIDINE KINASE"/>
    <property type="match status" value="1"/>
</dbReference>
<keyword evidence="6" id="KW-0808">Transferase</keyword>
<name>A0A4R4E520_9BACL</name>
<keyword evidence="5" id="KW-0597">Phosphoprotein</keyword>
<keyword evidence="8" id="KW-0547">Nucleotide-binding</keyword>
<accession>A0A4R4E520</accession>
<dbReference type="Pfam" id="PF00989">
    <property type="entry name" value="PAS"/>
    <property type="match status" value="1"/>
</dbReference>
<keyword evidence="10" id="KW-0067">ATP-binding</keyword>
<dbReference type="Gene3D" id="1.10.287.130">
    <property type="match status" value="1"/>
</dbReference>
<evidence type="ECO:0000256" key="1">
    <source>
        <dbReference type="ARBA" id="ARBA00000085"/>
    </source>
</evidence>
<dbReference type="OrthoDB" id="9792686at2"/>
<reference evidence="17 18" key="1">
    <citation type="submission" date="2019-03" db="EMBL/GenBank/DDBJ databases">
        <authorList>
            <person name="Kim M.K.M."/>
        </authorList>
    </citation>
    <scope>NUCLEOTIDE SEQUENCE [LARGE SCALE GENOMIC DNA]</scope>
    <source>
        <strain evidence="17 18">18JY21-1</strain>
    </source>
</reference>
<dbReference type="SMART" id="SM00091">
    <property type="entry name" value="PAS"/>
    <property type="match status" value="1"/>
</dbReference>
<dbReference type="InterPro" id="IPR016120">
    <property type="entry name" value="Sig_transdc_His_kin_SpoOB"/>
</dbReference>
<evidence type="ECO:0000259" key="15">
    <source>
        <dbReference type="PROSITE" id="PS50109"/>
    </source>
</evidence>
<dbReference type="GO" id="GO:0000155">
    <property type="term" value="F:phosphorelay sensor kinase activity"/>
    <property type="evidence" value="ECO:0007669"/>
    <property type="project" value="InterPro"/>
</dbReference>
<dbReference type="NCBIfam" id="TIGR00229">
    <property type="entry name" value="sensory_box"/>
    <property type="match status" value="1"/>
</dbReference>
<dbReference type="InterPro" id="IPR033463">
    <property type="entry name" value="sCache_3"/>
</dbReference>
<dbReference type="PANTHER" id="PTHR43547:SF10">
    <property type="entry name" value="SENSOR HISTIDINE KINASE DCUS"/>
    <property type="match status" value="1"/>
</dbReference>
<keyword evidence="7 14" id="KW-0812">Transmembrane</keyword>
<evidence type="ECO:0000313" key="18">
    <source>
        <dbReference type="Proteomes" id="UP000295418"/>
    </source>
</evidence>
<organism evidence="17 18">
    <name type="scientific">Paenibacillus albiflavus</name>
    <dbReference type="NCBI Taxonomy" id="2545760"/>
    <lineage>
        <taxon>Bacteria</taxon>
        <taxon>Bacillati</taxon>
        <taxon>Bacillota</taxon>
        <taxon>Bacilli</taxon>
        <taxon>Bacillales</taxon>
        <taxon>Paenibacillaceae</taxon>
        <taxon>Paenibacillus</taxon>
    </lineage>
</organism>
<feature type="domain" description="PAS" evidence="16">
    <location>
        <begin position="212"/>
        <end position="258"/>
    </location>
</feature>
<dbReference type="GO" id="GO:0006355">
    <property type="term" value="P:regulation of DNA-templated transcription"/>
    <property type="evidence" value="ECO:0007669"/>
    <property type="project" value="InterPro"/>
</dbReference>
<dbReference type="PROSITE" id="PS50112">
    <property type="entry name" value="PAS"/>
    <property type="match status" value="1"/>
</dbReference>
<keyword evidence="18" id="KW-1185">Reference proteome</keyword>
<dbReference type="SUPFAM" id="SSF55785">
    <property type="entry name" value="PYP-like sensor domain (PAS domain)"/>
    <property type="match status" value="1"/>
</dbReference>
<dbReference type="Pfam" id="PF14689">
    <property type="entry name" value="SPOB_a"/>
    <property type="match status" value="1"/>
</dbReference>
<evidence type="ECO:0000256" key="13">
    <source>
        <dbReference type="ARBA" id="ARBA00023136"/>
    </source>
</evidence>
<evidence type="ECO:0000256" key="3">
    <source>
        <dbReference type="ARBA" id="ARBA00012438"/>
    </source>
</evidence>
<dbReference type="SMART" id="SM00387">
    <property type="entry name" value="HATPase_c"/>
    <property type="match status" value="1"/>
</dbReference>
<evidence type="ECO:0000256" key="10">
    <source>
        <dbReference type="ARBA" id="ARBA00022840"/>
    </source>
</evidence>
<dbReference type="InterPro" id="IPR035965">
    <property type="entry name" value="PAS-like_dom_sf"/>
</dbReference>
<evidence type="ECO:0000256" key="11">
    <source>
        <dbReference type="ARBA" id="ARBA00022989"/>
    </source>
</evidence>
<evidence type="ECO:0000256" key="5">
    <source>
        <dbReference type="ARBA" id="ARBA00022553"/>
    </source>
</evidence>
<comment type="catalytic activity">
    <reaction evidence="1">
        <text>ATP + protein L-histidine = ADP + protein N-phospho-L-histidine.</text>
        <dbReference type="EC" id="2.7.13.3"/>
    </reaction>
</comment>
<evidence type="ECO:0000256" key="7">
    <source>
        <dbReference type="ARBA" id="ARBA00022692"/>
    </source>
</evidence>
<evidence type="ECO:0000256" key="6">
    <source>
        <dbReference type="ARBA" id="ARBA00022679"/>
    </source>
</evidence>
<dbReference type="InterPro" id="IPR000014">
    <property type="entry name" value="PAS"/>
</dbReference>
<dbReference type="SUPFAM" id="SSF55874">
    <property type="entry name" value="ATPase domain of HSP90 chaperone/DNA topoisomerase II/histidine kinase"/>
    <property type="match status" value="1"/>
</dbReference>
<evidence type="ECO:0000256" key="2">
    <source>
        <dbReference type="ARBA" id="ARBA00004651"/>
    </source>
</evidence>
<dbReference type="Pfam" id="PF17203">
    <property type="entry name" value="sCache_3_2"/>
    <property type="match status" value="1"/>
</dbReference>
<dbReference type="Pfam" id="PF02518">
    <property type="entry name" value="HATPase_c"/>
    <property type="match status" value="1"/>
</dbReference>
<dbReference type="Proteomes" id="UP000295418">
    <property type="component" value="Unassembled WGS sequence"/>
</dbReference>
<dbReference type="PROSITE" id="PS50109">
    <property type="entry name" value="HIS_KIN"/>
    <property type="match status" value="1"/>
</dbReference>
<dbReference type="InterPro" id="IPR004358">
    <property type="entry name" value="Sig_transdc_His_kin-like_C"/>
</dbReference>
<dbReference type="SUPFAM" id="SSF55890">
    <property type="entry name" value="Sporulation response regulatory protein Spo0B"/>
    <property type="match status" value="1"/>
</dbReference>
<dbReference type="PRINTS" id="PR00344">
    <property type="entry name" value="BCTRLSENSOR"/>
</dbReference>
<evidence type="ECO:0000256" key="8">
    <source>
        <dbReference type="ARBA" id="ARBA00022741"/>
    </source>
</evidence>
<dbReference type="EC" id="2.7.13.3" evidence="3"/>
<dbReference type="InterPro" id="IPR039506">
    <property type="entry name" value="SPOB_a"/>
</dbReference>
<dbReference type="RefSeq" id="WP_132419707.1">
    <property type="nucleotide sequence ID" value="NZ_SKFG01000024.1"/>
</dbReference>
<dbReference type="InterPro" id="IPR003594">
    <property type="entry name" value="HATPase_dom"/>
</dbReference>
<comment type="caution">
    <text evidence="17">The sequence shown here is derived from an EMBL/GenBank/DDBJ whole genome shotgun (WGS) entry which is preliminary data.</text>
</comment>
<dbReference type="FunFam" id="3.30.450.20:FF:000018">
    <property type="entry name" value="Sensor histidine kinase DcuS"/>
    <property type="match status" value="1"/>
</dbReference>
<dbReference type="Gene3D" id="3.30.450.20">
    <property type="entry name" value="PAS domain"/>
    <property type="match status" value="2"/>
</dbReference>
<feature type="transmembrane region" description="Helical" evidence="14">
    <location>
        <begin position="12"/>
        <end position="37"/>
    </location>
</feature>
<dbReference type="InterPro" id="IPR029151">
    <property type="entry name" value="Sensor-like_sf"/>
</dbReference>
<evidence type="ECO:0000256" key="4">
    <source>
        <dbReference type="ARBA" id="ARBA00022475"/>
    </source>
</evidence>
<dbReference type="CDD" id="cd00130">
    <property type="entry name" value="PAS"/>
    <property type="match status" value="1"/>
</dbReference>
<evidence type="ECO:0000256" key="9">
    <source>
        <dbReference type="ARBA" id="ARBA00022777"/>
    </source>
</evidence>
<gene>
    <name evidence="17" type="ORF">E0485_19300</name>
</gene>
<evidence type="ECO:0000313" key="17">
    <source>
        <dbReference type="EMBL" id="TCZ74714.1"/>
    </source>
</evidence>
<keyword evidence="13 14" id="KW-0472">Membrane</keyword>
<keyword evidence="9 17" id="KW-0418">Kinase</keyword>
<feature type="domain" description="Histidine kinase" evidence="15">
    <location>
        <begin position="335"/>
        <end position="528"/>
    </location>
</feature>
<sequence length="530" mass="58633">MRRSRNMTLRSKINILITLNILFVLVLVISAMFYIVANNQFKETGERALGVAKTVASLSQIVEGFEQSNPSLTIQPLAEQIRNNVGADAIVVSNMNLIRYSHTNPEEIGKHMVGDDNDAVLNGNESISQAQGSLGFSVRGKAPVFDGNHKQIGVVSVVILLNSVWSQLFVFLQKILIIGTAALFFGLLGAYWLSGHIKKQIFNMEPYEIAFVTQEQSAILDAISEGIIAINKEGNIVTCNKEAKKIMGMEDTELIGKSICDVLPTTRLPEVLDNGISQHDQPTIIGNTLVNANRVPVTLSGQVIGAVSTFRDKMQLNQIDDRLTDINRYVDTLRSQRHEYMNKLHLILGLIKISQYDQAKAIIQQINEEYQDALHFYLAKVRDSSVVGILIGKTHRARELGIQLNVDTESYIPDRCPYREIVVTLLGNTIENAFEAIQMSTEKNQKPTVTVFLKVEDDDLLIHVKDNGPGVDPAVKEIMFNDGATTKGDGRGFGLAYVFRLISNHGGLLTCDSTTEGTTIRASLPIRRNV</sequence>
<evidence type="ECO:0000256" key="12">
    <source>
        <dbReference type="ARBA" id="ARBA00023012"/>
    </source>
</evidence>
<keyword evidence="4" id="KW-1003">Cell membrane</keyword>
<dbReference type="InterPro" id="IPR013767">
    <property type="entry name" value="PAS_fold"/>
</dbReference>
<feature type="transmembrane region" description="Helical" evidence="14">
    <location>
        <begin position="171"/>
        <end position="194"/>
    </location>
</feature>
<dbReference type="GO" id="GO:0005886">
    <property type="term" value="C:plasma membrane"/>
    <property type="evidence" value="ECO:0007669"/>
    <property type="project" value="UniProtKB-SubCell"/>
</dbReference>
<evidence type="ECO:0000259" key="16">
    <source>
        <dbReference type="PROSITE" id="PS50112"/>
    </source>
</evidence>
<comment type="subcellular location">
    <subcellularLocation>
        <location evidence="2">Cell membrane</location>
        <topology evidence="2">Multi-pass membrane protein</topology>
    </subcellularLocation>
</comment>
<dbReference type="AlphaFoldDB" id="A0A4R4E520"/>
<dbReference type="SUPFAM" id="SSF103190">
    <property type="entry name" value="Sensory domain-like"/>
    <property type="match status" value="1"/>
</dbReference>
<proteinExistence type="predicted"/>